<protein>
    <submittedName>
        <fullName evidence="2">Uncharacterized protein</fullName>
    </submittedName>
</protein>
<organism evidence="2">
    <name type="scientific">Lutzomyia longipalpis</name>
    <name type="common">Sand fly</name>
    <dbReference type="NCBI Taxonomy" id="7200"/>
    <lineage>
        <taxon>Eukaryota</taxon>
        <taxon>Metazoa</taxon>
        <taxon>Ecdysozoa</taxon>
        <taxon>Arthropoda</taxon>
        <taxon>Hexapoda</taxon>
        <taxon>Insecta</taxon>
        <taxon>Pterygota</taxon>
        <taxon>Neoptera</taxon>
        <taxon>Endopterygota</taxon>
        <taxon>Diptera</taxon>
        <taxon>Nematocera</taxon>
        <taxon>Psychodoidea</taxon>
        <taxon>Psychodidae</taxon>
        <taxon>Lutzomyia</taxon>
        <taxon>Lutzomyia</taxon>
    </lineage>
</organism>
<sequence>MLNWSNLFRNVFDMYANVIHASLITCDRNSFNISRNAIDRSFKYCGKSVVCVCGPSIRSDRMFFRASTLFSQSIVLSPMSFMMFFIFSSKSRAPKIVTAGTASKHASKTSCETAPTAKSPPPGTPQPSIPAGLRGGADGTRFTRRVGLGIAAVSMSSEFVRACDVCADGSSSPSLRISSNLPSSIANFDIGTSFFCKSARNLSPTCL</sequence>
<feature type="region of interest" description="Disordered" evidence="1">
    <location>
        <begin position="108"/>
        <end position="136"/>
    </location>
</feature>
<reference evidence="2" key="1">
    <citation type="journal article" date="2020" name="BMC">
        <title>Leishmania infection induces a limited differential gene expression in the sand fly midgut.</title>
        <authorList>
            <person name="Coutinho-Abreu I.V."/>
            <person name="Serafim T.D."/>
            <person name="Meneses C."/>
            <person name="Kamhawi S."/>
            <person name="Oliveira F."/>
            <person name="Valenzuela J.G."/>
        </authorList>
    </citation>
    <scope>NUCLEOTIDE SEQUENCE</scope>
    <source>
        <strain evidence="2">Jacobina</strain>
        <tissue evidence="2">Midgut</tissue>
    </source>
</reference>
<accession>A0A7G3B6U0</accession>
<proteinExistence type="predicted"/>
<evidence type="ECO:0000256" key="1">
    <source>
        <dbReference type="SAM" id="MobiDB-lite"/>
    </source>
</evidence>
<dbReference type="EMBL" id="GITU01011130">
    <property type="protein sequence ID" value="MBC1179833.1"/>
    <property type="molecule type" value="Transcribed_RNA"/>
</dbReference>
<evidence type="ECO:0000313" key="2">
    <source>
        <dbReference type="EMBL" id="MBC1179833.1"/>
    </source>
</evidence>
<dbReference type="AlphaFoldDB" id="A0A7G3B6U0"/>
<feature type="compositionally biased region" description="Pro residues" evidence="1">
    <location>
        <begin position="118"/>
        <end position="128"/>
    </location>
</feature>
<name>A0A7G3B6U0_LUTLO</name>